<dbReference type="SUPFAM" id="SSF53756">
    <property type="entry name" value="UDP-Glycosyltransferase/glycogen phosphorylase"/>
    <property type="match status" value="1"/>
</dbReference>
<evidence type="ECO:0000256" key="3">
    <source>
        <dbReference type="ARBA" id="ARBA00022679"/>
    </source>
</evidence>
<proteinExistence type="inferred from homology"/>
<keyword evidence="3" id="KW-0808">Transferase</keyword>
<comment type="similarity">
    <text evidence="1">Belongs to the UDP-glycosyltransferase family.</text>
</comment>
<evidence type="ECO:0000313" key="4">
    <source>
        <dbReference type="EMBL" id="KAL1557150.1"/>
    </source>
</evidence>
<sequence length="441" mass="48703">MSVSNMRDKPQPPHLVFLPSGIGNPATFFRLAAAMVAPRSCRVTFINVQPHPVDPDFASQPGVDLLDFDMLADTDDDAISDDPFIARVATINRSLYQVIPILASLRASAIFSDFAIAATLSQISIDLNIPLLVVSTTSAKFLAVITNIPRLLSQDPNVFSDSAGEIEVQGMPSIQKASIPAAWLQKSSTNHLLTAYLVPNAQALSRVRGILFNTFDWFEQETLAVLNGSQPPFFPVGPLPTYQQLAGHQHLLTWLGEKPAKSVVYVNFGSQEVISEDQMRELRKGLEICGYHYLWVISQGTACFERRDKGVIVEGGVDQERVLTEPAIGVFVNQCEWQSIMLAAWEGVPVLAWPQPGDQRMNAEAVEKTGLGIWMKEWNGRGEEIVDGDEIGRVVRQMMEDLDINKAAMIVRERAREASEIGGSSQKTFDKVMQMFTSNIN</sequence>
<dbReference type="PANTHER" id="PTHR48048">
    <property type="entry name" value="GLYCOSYLTRANSFERASE"/>
    <property type="match status" value="1"/>
</dbReference>
<gene>
    <name evidence="4" type="ORF">AAHA92_12674</name>
</gene>
<accession>A0ABD1HM99</accession>
<dbReference type="PANTHER" id="PTHR48048:SF76">
    <property type="entry name" value="UDP-GLYCOSYLTRANSFERASE 708D1-LIKE"/>
    <property type="match status" value="1"/>
</dbReference>
<evidence type="ECO:0000256" key="1">
    <source>
        <dbReference type="ARBA" id="ARBA00009995"/>
    </source>
</evidence>
<dbReference type="EMBL" id="JBEAFC010000005">
    <property type="protein sequence ID" value="KAL1557150.1"/>
    <property type="molecule type" value="Genomic_DNA"/>
</dbReference>
<dbReference type="Proteomes" id="UP001567538">
    <property type="component" value="Unassembled WGS sequence"/>
</dbReference>
<protein>
    <submittedName>
        <fullName evidence="4">UDP-glycosyltransferase CGT-like</fullName>
    </submittedName>
</protein>
<dbReference type="GO" id="GO:0035251">
    <property type="term" value="F:UDP-glucosyltransferase activity"/>
    <property type="evidence" value="ECO:0007669"/>
    <property type="project" value="UniProtKB-ARBA"/>
</dbReference>
<dbReference type="InterPro" id="IPR002213">
    <property type="entry name" value="UDP_glucos_trans"/>
</dbReference>
<evidence type="ECO:0000256" key="2">
    <source>
        <dbReference type="ARBA" id="ARBA00022676"/>
    </source>
</evidence>
<dbReference type="AlphaFoldDB" id="A0ABD1HM99"/>
<keyword evidence="2" id="KW-0328">Glycosyltransferase</keyword>
<dbReference type="InterPro" id="IPR050481">
    <property type="entry name" value="UDP-glycosyltransf_plant"/>
</dbReference>
<keyword evidence="5" id="KW-1185">Reference proteome</keyword>
<dbReference type="Pfam" id="PF00201">
    <property type="entry name" value="UDPGT"/>
    <property type="match status" value="1"/>
</dbReference>
<dbReference type="Gene3D" id="3.40.50.2000">
    <property type="entry name" value="Glycogen Phosphorylase B"/>
    <property type="match status" value="2"/>
</dbReference>
<comment type="caution">
    <text evidence="4">The sequence shown here is derived from an EMBL/GenBank/DDBJ whole genome shotgun (WGS) entry which is preliminary data.</text>
</comment>
<name>A0ABD1HM99_SALDI</name>
<organism evidence="4 5">
    <name type="scientific">Salvia divinorum</name>
    <name type="common">Maria pastora</name>
    <name type="synonym">Diviner's sage</name>
    <dbReference type="NCBI Taxonomy" id="28513"/>
    <lineage>
        <taxon>Eukaryota</taxon>
        <taxon>Viridiplantae</taxon>
        <taxon>Streptophyta</taxon>
        <taxon>Embryophyta</taxon>
        <taxon>Tracheophyta</taxon>
        <taxon>Spermatophyta</taxon>
        <taxon>Magnoliopsida</taxon>
        <taxon>eudicotyledons</taxon>
        <taxon>Gunneridae</taxon>
        <taxon>Pentapetalae</taxon>
        <taxon>asterids</taxon>
        <taxon>lamiids</taxon>
        <taxon>Lamiales</taxon>
        <taxon>Lamiaceae</taxon>
        <taxon>Nepetoideae</taxon>
        <taxon>Mentheae</taxon>
        <taxon>Salviinae</taxon>
        <taxon>Salvia</taxon>
        <taxon>Salvia subgen. Calosphace</taxon>
    </lineage>
</organism>
<evidence type="ECO:0000313" key="5">
    <source>
        <dbReference type="Proteomes" id="UP001567538"/>
    </source>
</evidence>
<reference evidence="4 5" key="1">
    <citation type="submission" date="2024-06" db="EMBL/GenBank/DDBJ databases">
        <title>A chromosome level genome sequence of Diviner's sage (Salvia divinorum).</title>
        <authorList>
            <person name="Ford S.A."/>
            <person name="Ro D.-K."/>
            <person name="Ness R.W."/>
            <person name="Phillips M.A."/>
        </authorList>
    </citation>
    <scope>NUCLEOTIDE SEQUENCE [LARGE SCALE GENOMIC DNA]</scope>
    <source>
        <strain evidence="4">SAF-2024a</strain>
        <tissue evidence="4">Leaf</tissue>
    </source>
</reference>
<dbReference type="CDD" id="cd03784">
    <property type="entry name" value="GT1_Gtf-like"/>
    <property type="match status" value="1"/>
</dbReference>